<dbReference type="Pfam" id="PF08241">
    <property type="entry name" value="Methyltransf_11"/>
    <property type="match status" value="1"/>
</dbReference>
<dbReference type="Proteomes" id="UP000290608">
    <property type="component" value="Unassembled WGS sequence"/>
</dbReference>
<dbReference type="AlphaFoldDB" id="A0A4Q0PBF5"/>
<comment type="caution">
    <text evidence="2">The sequence shown here is derived from an EMBL/GenBank/DDBJ whole genome shotgun (WGS) entry which is preliminary data.</text>
</comment>
<keyword evidence="2" id="KW-0808">Transferase</keyword>
<reference evidence="2 3" key="1">
    <citation type="submission" date="2018-07" db="EMBL/GenBank/DDBJ databases">
        <title>Leeuwenhoekiella genomics.</title>
        <authorList>
            <person name="Tahon G."/>
            <person name="Willems A."/>
        </authorList>
    </citation>
    <scope>NUCLEOTIDE SEQUENCE [LARGE SCALE GENOMIC DNA]</scope>
    <source>
        <strain evidence="2 3">LMG 1345</strain>
    </source>
</reference>
<dbReference type="GO" id="GO:0008757">
    <property type="term" value="F:S-adenosylmethionine-dependent methyltransferase activity"/>
    <property type="evidence" value="ECO:0007669"/>
    <property type="project" value="InterPro"/>
</dbReference>
<dbReference type="Gene3D" id="3.40.50.150">
    <property type="entry name" value="Vaccinia Virus protein VP39"/>
    <property type="match status" value="1"/>
</dbReference>
<organism evidence="2 3">
    <name type="scientific">Leeuwenhoekiella marinoflava</name>
    <dbReference type="NCBI Taxonomy" id="988"/>
    <lineage>
        <taxon>Bacteria</taxon>
        <taxon>Pseudomonadati</taxon>
        <taxon>Bacteroidota</taxon>
        <taxon>Flavobacteriia</taxon>
        <taxon>Flavobacteriales</taxon>
        <taxon>Flavobacteriaceae</taxon>
        <taxon>Leeuwenhoekiella</taxon>
    </lineage>
</organism>
<evidence type="ECO:0000313" key="2">
    <source>
        <dbReference type="EMBL" id="RXG24123.1"/>
    </source>
</evidence>
<feature type="domain" description="Methyltransferase type 11" evidence="1">
    <location>
        <begin position="91"/>
        <end position="149"/>
    </location>
</feature>
<accession>A0A4Q0PBF5</accession>
<evidence type="ECO:0000259" key="1">
    <source>
        <dbReference type="Pfam" id="PF08241"/>
    </source>
</evidence>
<dbReference type="GO" id="GO:0032259">
    <property type="term" value="P:methylation"/>
    <property type="evidence" value="ECO:0007669"/>
    <property type="project" value="UniProtKB-KW"/>
</dbReference>
<evidence type="ECO:0000313" key="3">
    <source>
        <dbReference type="Proteomes" id="UP000290608"/>
    </source>
</evidence>
<name>A0A4Q0PBF5_9FLAO</name>
<dbReference type="InterPro" id="IPR013216">
    <property type="entry name" value="Methyltransf_11"/>
</dbReference>
<dbReference type="EMBL" id="QOVL01000026">
    <property type="protein sequence ID" value="RXG24123.1"/>
    <property type="molecule type" value="Genomic_DNA"/>
</dbReference>
<keyword evidence="2" id="KW-0489">Methyltransferase</keyword>
<proteinExistence type="predicted"/>
<gene>
    <name evidence="2" type="ORF">DSL99_3765</name>
</gene>
<dbReference type="InterPro" id="IPR029063">
    <property type="entry name" value="SAM-dependent_MTases_sf"/>
</dbReference>
<dbReference type="SUPFAM" id="SSF53335">
    <property type="entry name" value="S-adenosyl-L-methionine-dependent methyltransferases"/>
    <property type="match status" value="1"/>
</dbReference>
<protein>
    <submittedName>
        <fullName evidence="2">Methyltransferase family protein</fullName>
    </submittedName>
</protein>
<sequence>MFTYEYKLRYVYYLFYKGNTYQCTICKKKLSDFVTLKNDRLCPRCGSLQRTRRLYKILTDEFLTSETKILHFSPSRSIYRLLKNNHNYLSSDLSEHFLSDVSFDITKIDSADETFDLIICYHILEHIEDDYKAMQELFRVLKTTGTCIIQTPFKEGDTHEDFTITAPEIREQHFGQSDHVRIYAVKGLQTRLEHAGFCIEVREFALEYENESGFSPKEKVLICKKPI</sequence>
<dbReference type="STRING" id="1122159.SAMN02745246_03904"/>